<dbReference type="Proteomes" id="UP000055590">
    <property type="component" value="Chromosome"/>
</dbReference>
<name>A0A0K1PCA5_9BACT</name>
<evidence type="ECO:0000313" key="3">
    <source>
        <dbReference type="Proteomes" id="UP000055590"/>
    </source>
</evidence>
<dbReference type="SMART" id="SM00564">
    <property type="entry name" value="PQQ"/>
    <property type="match status" value="4"/>
</dbReference>
<protein>
    <submittedName>
        <fullName evidence="2">Uncharacterized protein</fullName>
    </submittedName>
</protein>
<dbReference type="InterPro" id="IPR015943">
    <property type="entry name" value="WD40/YVTN_repeat-like_dom_sf"/>
</dbReference>
<evidence type="ECO:0000313" key="2">
    <source>
        <dbReference type="EMBL" id="AKU91142.1"/>
    </source>
</evidence>
<dbReference type="SUPFAM" id="SSF69318">
    <property type="entry name" value="Integrin alpha N-terminal domain"/>
    <property type="match status" value="1"/>
</dbReference>
<accession>A0A0K1PCA5</accession>
<dbReference type="AlphaFoldDB" id="A0A0K1PCA5"/>
<dbReference type="Gene3D" id="2.130.10.10">
    <property type="entry name" value="YVTN repeat-like/Quinoprotein amine dehydrogenase"/>
    <property type="match status" value="1"/>
</dbReference>
<organism evidence="2 3">
    <name type="scientific">Vulgatibacter incomptus</name>
    <dbReference type="NCBI Taxonomy" id="1391653"/>
    <lineage>
        <taxon>Bacteria</taxon>
        <taxon>Pseudomonadati</taxon>
        <taxon>Myxococcota</taxon>
        <taxon>Myxococcia</taxon>
        <taxon>Myxococcales</taxon>
        <taxon>Cystobacterineae</taxon>
        <taxon>Vulgatibacteraceae</taxon>
        <taxon>Vulgatibacter</taxon>
    </lineage>
</organism>
<feature type="region of interest" description="Disordered" evidence="1">
    <location>
        <begin position="17"/>
        <end position="58"/>
    </location>
</feature>
<keyword evidence="3" id="KW-1185">Reference proteome</keyword>
<proteinExistence type="predicted"/>
<dbReference type="InterPro" id="IPR018391">
    <property type="entry name" value="PQQ_b-propeller_rpt"/>
</dbReference>
<feature type="compositionally biased region" description="Gly residues" evidence="1">
    <location>
        <begin position="22"/>
        <end position="57"/>
    </location>
</feature>
<sequence length="858" mass="89999">MVFLLLGAIACGEESGRRVVDGQGGSGGAGGSDAGGEGGEGGSAGGGGEGGAGGTAGTPGSSWDGYVFDRQWRHQGFAEVGALVVADFLGDGTTQVAVGGRRPLLFSGDGSGVIWFADWAATDNLLLGGDNDWVYDLAAVPAGDGRANLLVASSMGDATLFDGRDGQVIWRIPIEAKFPFFTVFDSAAGPTFFPHFGDAAFAAETGEELWRLPVQMVPTFVHRSSCSGSDGLLLVDEGDAWVGGPGQGRPGSVACLTGNGGAAFSFALGAGEQPIAAGRVDLDGSGIDDTVVATWGRPLRVWDGQGELRWQRDVKLFGNDPTRTLVTQILARDLDGDGKEEILVVARDAWAADIARSPTIVLALDANGTERWRLGTVGYVTHAEVAEWGGEPLLLLSTGYPDLGTPGGAIAVRLANDATDRVRFRFDTWAQIRTFAVGGDTLVLGGDDGMLRAIDDAGALRWENDLGSFFTASGAIPIGAEDWLATGDYQGSLALLDATGTRRWFRRLEVGRWGIVVEVAAAHVERDGAAKIVAAARAMRSDGEGVIERFSLDGIREATLPLIGEPVAMAVADLDGDGVDEVLVLEGRRAGQTSCTLRCYGQRFDQAWATAIAPCQYGEISVGEVDGAGKVAIVVRTEPGLIDYPNTLSVVNPDGVRRWLVPEETELSLWARAVPGGLVFGGATTERNGFVARRDGLTGAMQWKSLLPPKPNPVDPDGESLPGASWFGHVFQEEGVLRIAATTCNNEAVLLDGATGDIAWSVDTEVEPHWHLHRRNGGPIVFVPGSDSVPPHLVTAQSADSRRRADAVVLLMDGTLGERVPMPGEAWRAVPLRRSDGSTAVAVQVLLGVHAVGVRPVE</sequence>
<evidence type="ECO:0000256" key="1">
    <source>
        <dbReference type="SAM" id="MobiDB-lite"/>
    </source>
</evidence>
<dbReference type="STRING" id="1391653.AKJ08_1529"/>
<dbReference type="EMBL" id="CP012332">
    <property type="protein sequence ID" value="AKU91142.1"/>
    <property type="molecule type" value="Genomic_DNA"/>
</dbReference>
<dbReference type="SUPFAM" id="SSF50998">
    <property type="entry name" value="Quinoprotein alcohol dehydrogenase-like"/>
    <property type="match status" value="1"/>
</dbReference>
<dbReference type="InterPro" id="IPR028994">
    <property type="entry name" value="Integrin_alpha_N"/>
</dbReference>
<dbReference type="KEGG" id="vin:AKJ08_1529"/>
<gene>
    <name evidence="2" type="ORF">AKJ08_1529</name>
</gene>
<reference evidence="2 3" key="1">
    <citation type="submission" date="2015-08" db="EMBL/GenBank/DDBJ databases">
        <authorList>
            <person name="Babu N.S."/>
            <person name="Beckwith C.J."/>
            <person name="Beseler K.G."/>
            <person name="Brison A."/>
            <person name="Carone J.V."/>
            <person name="Caskin T.P."/>
            <person name="Diamond M."/>
            <person name="Durham M.E."/>
            <person name="Foxe J.M."/>
            <person name="Go M."/>
            <person name="Henderson B.A."/>
            <person name="Jones I.B."/>
            <person name="McGettigan J.A."/>
            <person name="Micheletti S.J."/>
            <person name="Nasrallah M.E."/>
            <person name="Ortiz D."/>
            <person name="Piller C.R."/>
            <person name="Privatt S.R."/>
            <person name="Schneider S.L."/>
            <person name="Sharp S."/>
            <person name="Smith T.C."/>
            <person name="Stanton J.D."/>
            <person name="Ullery H.E."/>
            <person name="Wilson R.J."/>
            <person name="Serrano M.G."/>
            <person name="Buck G."/>
            <person name="Lee V."/>
            <person name="Wang Y."/>
            <person name="Carvalho R."/>
            <person name="Voegtly L."/>
            <person name="Shi R."/>
            <person name="Duckworth R."/>
            <person name="Johnson A."/>
            <person name="Loviza R."/>
            <person name="Walstead R."/>
            <person name="Shah Z."/>
            <person name="Kiflezghi M."/>
            <person name="Wade K."/>
            <person name="Ball S.L."/>
            <person name="Bradley K.W."/>
            <person name="Asai D.J."/>
            <person name="Bowman C.A."/>
            <person name="Russell D.A."/>
            <person name="Pope W.H."/>
            <person name="Jacobs-Sera D."/>
            <person name="Hendrix R.W."/>
            <person name="Hatfull G.F."/>
        </authorList>
    </citation>
    <scope>NUCLEOTIDE SEQUENCE [LARGE SCALE GENOMIC DNA]</scope>
    <source>
        <strain evidence="2 3">DSM 27710</strain>
    </source>
</reference>
<dbReference type="InterPro" id="IPR011047">
    <property type="entry name" value="Quinoprotein_ADH-like_sf"/>
</dbReference>
<dbReference type="PATRIC" id="fig|1391653.3.peg.1604"/>